<evidence type="ECO:0000313" key="17">
    <source>
        <dbReference type="RefSeq" id="XP_003739537.1"/>
    </source>
</evidence>
<comment type="similarity">
    <text evidence="4 12">Belongs to the glycosyl hydrolase 29 family.</text>
</comment>
<comment type="catalytic activity">
    <reaction evidence="1">
        <text>a neolactoside IV(2)-alpha-Fuc-nLc4Cer(d18:1(4E)) + H2O = a neolactoside nLc4Cer(d18:1(4E)) + L-fucose</text>
        <dbReference type="Rhea" id="RHEA:48224"/>
        <dbReference type="ChEBI" id="CHEBI:2181"/>
        <dbReference type="ChEBI" id="CHEBI:15377"/>
        <dbReference type="ChEBI" id="CHEBI:17006"/>
        <dbReference type="ChEBI" id="CHEBI:28691"/>
    </reaction>
    <physiologicalReaction direction="left-to-right" evidence="1">
        <dbReference type="Rhea" id="RHEA:48225"/>
    </physiologicalReaction>
</comment>
<name>A0AAJ6QPM4_9ACAR</name>
<dbReference type="GeneID" id="100897287"/>
<keyword evidence="8" id="KW-0325">Glycoprotein</keyword>
<dbReference type="FunFam" id="3.20.20.80:FF:000027">
    <property type="entry name" value="Alpha-L-fucosidase"/>
    <property type="match status" value="1"/>
</dbReference>
<keyword evidence="9 12" id="KW-0326">Glycosidase</keyword>
<feature type="chain" id="PRO_5042319559" description="Putative alpha-L-fucosidase" evidence="12">
    <location>
        <begin position="20"/>
        <end position="453"/>
    </location>
</feature>
<feature type="domain" description="Alpha-L-fucosidase C-terminal" evidence="15">
    <location>
        <begin position="361"/>
        <end position="436"/>
    </location>
</feature>
<dbReference type="InterPro" id="IPR031919">
    <property type="entry name" value="Fucosidase_C"/>
</dbReference>
<evidence type="ECO:0000256" key="4">
    <source>
        <dbReference type="ARBA" id="ARBA00007951"/>
    </source>
</evidence>
<accession>A0AAJ6QPM4</accession>
<dbReference type="RefSeq" id="XP_003739537.1">
    <property type="nucleotide sequence ID" value="XM_003739489.2"/>
</dbReference>
<dbReference type="InterPro" id="IPR013780">
    <property type="entry name" value="Glyco_hydro_b"/>
</dbReference>
<dbReference type="PIRSF" id="PIRSF001092">
    <property type="entry name" value="Alpha-L-fucosidase"/>
    <property type="match status" value="1"/>
</dbReference>
<feature type="site" description="May be important for catalysis" evidence="13">
    <location>
        <position position="279"/>
    </location>
</feature>
<evidence type="ECO:0000259" key="15">
    <source>
        <dbReference type="Pfam" id="PF16757"/>
    </source>
</evidence>
<dbReference type="SUPFAM" id="SSF51445">
    <property type="entry name" value="(Trans)glycosidases"/>
    <property type="match status" value="1"/>
</dbReference>
<evidence type="ECO:0000259" key="14">
    <source>
        <dbReference type="Pfam" id="PF01120"/>
    </source>
</evidence>
<dbReference type="PROSITE" id="PS00385">
    <property type="entry name" value="ALPHA_L_FUCOSIDASE"/>
    <property type="match status" value="1"/>
</dbReference>
<sequence>MRGVSVLVVLAAVTLCAGGEYFPDWSSLDTRPSPSWYDEAKIGIFLHWGVFSVPSFKSEWFWNLWQNDDFEVIEFLKKNYPPGWTYADFAPQFRAEFFDPDRWAALFEKSGAKYVVLTSKHHEGFTNWPSSTAFNWNSRDIGPGRDLVGDLRTAVRKRSLRFGVYHSMMDWYHQLYLKDKQNNWKTQHFVEAKCNNELYELVNQYEPDILWSDGEWEAPSRYWNSTNFLAWLYNESPVKDVIVVNDRWGKETRCKHGDFYNCDDRFNPGTLQEHKWENCMSLDRSSWGYRRTMTLDDVLTIEELLKTLAETISCHGNILINVGPRSDGTIDPLFEERLTQLGEWLQLNGEAVYGSRPWKDQRDAADENVWYTQNNGNVYGIVTSWPQVLKLGSFNSTSFDEHATVTIIGYDEPLLVSREADGITIHFPALSSKSKPIYLPVLEFALPAKALTG</sequence>
<keyword evidence="16" id="KW-1185">Reference proteome</keyword>
<protein>
    <recommendedName>
        <fullName evidence="10">Putative alpha-L-fucosidase</fullName>
        <ecNumber evidence="5">3.2.1.51</ecNumber>
    </recommendedName>
    <alternativeName>
        <fullName evidence="11">Alpha-L-fucoside fucohydrolase</fullName>
    </alternativeName>
</protein>
<dbReference type="InterPro" id="IPR000933">
    <property type="entry name" value="Glyco_hydro_29"/>
</dbReference>
<dbReference type="GO" id="GO:0005764">
    <property type="term" value="C:lysosome"/>
    <property type="evidence" value="ECO:0007669"/>
    <property type="project" value="TreeGrafter"/>
</dbReference>
<gene>
    <name evidence="17" type="primary">LOC100897287</name>
</gene>
<dbReference type="InterPro" id="IPR016286">
    <property type="entry name" value="FUC_metazoa-typ"/>
</dbReference>
<evidence type="ECO:0000313" key="16">
    <source>
        <dbReference type="Proteomes" id="UP000694867"/>
    </source>
</evidence>
<dbReference type="InterPro" id="IPR017853">
    <property type="entry name" value="GH"/>
</dbReference>
<dbReference type="InterPro" id="IPR057739">
    <property type="entry name" value="Glyco_hydro_29_N"/>
</dbReference>
<dbReference type="PANTHER" id="PTHR10030:SF37">
    <property type="entry name" value="ALPHA-L-FUCOSIDASE-RELATED"/>
    <property type="match status" value="1"/>
</dbReference>
<dbReference type="AlphaFoldDB" id="A0AAJ6QPM4"/>
<keyword evidence="7 12" id="KW-0378">Hydrolase</keyword>
<dbReference type="Gene3D" id="3.20.20.80">
    <property type="entry name" value="Glycosidases"/>
    <property type="match status" value="1"/>
</dbReference>
<dbReference type="PRINTS" id="PR00741">
    <property type="entry name" value="GLHYDRLASE29"/>
</dbReference>
<dbReference type="PANTHER" id="PTHR10030">
    <property type="entry name" value="ALPHA-L-FUCOSIDASE"/>
    <property type="match status" value="1"/>
</dbReference>
<evidence type="ECO:0000256" key="12">
    <source>
        <dbReference type="PIRNR" id="PIRNR001092"/>
    </source>
</evidence>
<dbReference type="EC" id="3.2.1.51" evidence="5"/>
<evidence type="ECO:0000256" key="6">
    <source>
        <dbReference type="ARBA" id="ARBA00022729"/>
    </source>
</evidence>
<evidence type="ECO:0000256" key="9">
    <source>
        <dbReference type="ARBA" id="ARBA00023295"/>
    </source>
</evidence>
<dbReference type="Pfam" id="PF01120">
    <property type="entry name" value="Alpha_L_fucos"/>
    <property type="match status" value="1"/>
</dbReference>
<dbReference type="SMART" id="SM00812">
    <property type="entry name" value="Alpha_L_fucos"/>
    <property type="match status" value="1"/>
</dbReference>
<dbReference type="GO" id="GO:0006004">
    <property type="term" value="P:fucose metabolic process"/>
    <property type="evidence" value="ECO:0007669"/>
    <property type="project" value="InterPro"/>
</dbReference>
<dbReference type="Gene3D" id="2.60.40.1180">
    <property type="entry name" value="Golgi alpha-mannosidase II"/>
    <property type="match status" value="1"/>
</dbReference>
<evidence type="ECO:0000256" key="13">
    <source>
        <dbReference type="PIRSR" id="PIRSR001092-1"/>
    </source>
</evidence>
<reference evidence="17" key="1">
    <citation type="submission" date="2025-08" db="UniProtKB">
        <authorList>
            <consortium name="RefSeq"/>
        </authorList>
    </citation>
    <scope>IDENTIFICATION</scope>
</reference>
<evidence type="ECO:0000256" key="7">
    <source>
        <dbReference type="ARBA" id="ARBA00022801"/>
    </source>
</evidence>
<organism evidence="16 17">
    <name type="scientific">Galendromus occidentalis</name>
    <name type="common">western predatory mite</name>
    <dbReference type="NCBI Taxonomy" id="34638"/>
    <lineage>
        <taxon>Eukaryota</taxon>
        <taxon>Metazoa</taxon>
        <taxon>Ecdysozoa</taxon>
        <taxon>Arthropoda</taxon>
        <taxon>Chelicerata</taxon>
        <taxon>Arachnida</taxon>
        <taxon>Acari</taxon>
        <taxon>Parasitiformes</taxon>
        <taxon>Mesostigmata</taxon>
        <taxon>Gamasina</taxon>
        <taxon>Phytoseioidea</taxon>
        <taxon>Phytoseiidae</taxon>
        <taxon>Typhlodrominae</taxon>
        <taxon>Galendromus</taxon>
    </lineage>
</organism>
<evidence type="ECO:0000256" key="11">
    <source>
        <dbReference type="ARBA" id="ARBA00081661"/>
    </source>
</evidence>
<comment type="catalytic activity">
    <reaction evidence="2">
        <text>a neolactoside IV(2)-alpha-Fuc-nLc4Cer(d18:0) + H2O = a neolactoside nLc4Cer(d18:0) + L-fucose</text>
        <dbReference type="Rhea" id="RHEA:49308"/>
        <dbReference type="ChEBI" id="CHEBI:2181"/>
        <dbReference type="ChEBI" id="CHEBI:15377"/>
        <dbReference type="ChEBI" id="CHEBI:91119"/>
        <dbReference type="ChEBI" id="CHEBI:91121"/>
    </reaction>
    <physiologicalReaction direction="left-to-right" evidence="2">
        <dbReference type="Rhea" id="RHEA:49309"/>
    </physiologicalReaction>
</comment>
<dbReference type="Pfam" id="PF16757">
    <property type="entry name" value="Fucosidase_C"/>
    <property type="match status" value="1"/>
</dbReference>
<dbReference type="KEGG" id="goe:100897287"/>
<evidence type="ECO:0000256" key="5">
    <source>
        <dbReference type="ARBA" id="ARBA00012662"/>
    </source>
</evidence>
<feature type="signal peptide" evidence="12">
    <location>
        <begin position="1"/>
        <end position="19"/>
    </location>
</feature>
<comment type="function">
    <text evidence="3">Alpha-L-fucosidase is responsible for hydrolyzing the alpha-1,6-linked fucose joined to the reducing-end N-acetylglucosamine of the carbohydrate moieties of glycoproteins.</text>
</comment>
<dbReference type="GO" id="GO:0004560">
    <property type="term" value="F:alpha-L-fucosidase activity"/>
    <property type="evidence" value="ECO:0007669"/>
    <property type="project" value="UniProtKB-EC"/>
</dbReference>
<feature type="domain" description="Glycoside hydrolase family 29 N-terminal" evidence="14">
    <location>
        <begin position="17"/>
        <end position="350"/>
    </location>
</feature>
<evidence type="ECO:0000256" key="1">
    <source>
        <dbReference type="ARBA" id="ARBA00000321"/>
    </source>
</evidence>
<dbReference type="InterPro" id="IPR018526">
    <property type="entry name" value="Glyco_hydro_29_CS"/>
</dbReference>
<dbReference type="Proteomes" id="UP000694867">
    <property type="component" value="Unplaced"/>
</dbReference>
<proteinExistence type="inferred from homology"/>
<dbReference type="GO" id="GO:0016139">
    <property type="term" value="P:glycoside catabolic process"/>
    <property type="evidence" value="ECO:0007669"/>
    <property type="project" value="TreeGrafter"/>
</dbReference>
<evidence type="ECO:0000256" key="10">
    <source>
        <dbReference type="ARBA" id="ARBA00074133"/>
    </source>
</evidence>
<evidence type="ECO:0000256" key="8">
    <source>
        <dbReference type="ARBA" id="ARBA00023180"/>
    </source>
</evidence>
<keyword evidence="6 12" id="KW-0732">Signal</keyword>
<evidence type="ECO:0000256" key="3">
    <source>
        <dbReference type="ARBA" id="ARBA00004071"/>
    </source>
</evidence>
<evidence type="ECO:0000256" key="2">
    <source>
        <dbReference type="ARBA" id="ARBA00000419"/>
    </source>
</evidence>